<dbReference type="GO" id="GO:0015668">
    <property type="term" value="F:type III site-specific deoxyribonuclease activity"/>
    <property type="evidence" value="ECO:0007669"/>
    <property type="project" value="InterPro"/>
</dbReference>
<name>A0A6N8TWD3_9STAP</name>
<dbReference type="InterPro" id="IPR027417">
    <property type="entry name" value="P-loop_NTPase"/>
</dbReference>
<comment type="caution">
    <text evidence="3">The sequence shown here is derived from an EMBL/GenBank/DDBJ whole genome shotgun (WGS) entry which is preliminary data.</text>
</comment>
<evidence type="ECO:0000259" key="1">
    <source>
        <dbReference type="Pfam" id="PF04851"/>
    </source>
</evidence>
<dbReference type="GO" id="GO:0005524">
    <property type="term" value="F:ATP binding"/>
    <property type="evidence" value="ECO:0007669"/>
    <property type="project" value="InterPro"/>
</dbReference>
<keyword evidence="3" id="KW-0540">Nuclease</keyword>
<evidence type="ECO:0000259" key="2">
    <source>
        <dbReference type="Pfam" id="PF19778"/>
    </source>
</evidence>
<dbReference type="AlphaFoldDB" id="A0A6N8TWD3"/>
<dbReference type="EMBL" id="WUUK01000001">
    <property type="protein sequence ID" value="MXQ50013.1"/>
    <property type="molecule type" value="Genomic_DNA"/>
</dbReference>
<dbReference type="RefSeq" id="WP_160651745.1">
    <property type="nucleotide sequence ID" value="NZ_JBHRWU010000001.1"/>
</dbReference>
<dbReference type="NCBIfam" id="NF012027">
    <property type="entry name" value="PRK15483.1"/>
    <property type="match status" value="1"/>
</dbReference>
<evidence type="ECO:0000313" key="4">
    <source>
        <dbReference type="Proteomes" id="UP000436284"/>
    </source>
</evidence>
<organism evidence="3 4">
    <name type="scientific">Salinicoccus hispanicus</name>
    <dbReference type="NCBI Taxonomy" id="157225"/>
    <lineage>
        <taxon>Bacteria</taxon>
        <taxon>Bacillati</taxon>
        <taxon>Bacillota</taxon>
        <taxon>Bacilli</taxon>
        <taxon>Bacillales</taxon>
        <taxon>Staphylococcaceae</taxon>
        <taxon>Salinicoccus</taxon>
    </lineage>
</organism>
<dbReference type="SUPFAM" id="SSF52540">
    <property type="entry name" value="P-loop containing nucleoside triphosphate hydrolases"/>
    <property type="match status" value="2"/>
</dbReference>
<evidence type="ECO:0000313" key="3">
    <source>
        <dbReference type="EMBL" id="MXQ50013.1"/>
    </source>
</evidence>
<dbReference type="InterPro" id="IPR050742">
    <property type="entry name" value="Helicase_Restrict-Modif_Enz"/>
</dbReference>
<gene>
    <name evidence="3" type="ORF">GQ671_01695</name>
</gene>
<feature type="domain" description="Type III restriction enzyme C-terminal endonuclease" evidence="2">
    <location>
        <begin position="863"/>
        <end position="966"/>
    </location>
</feature>
<dbReference type="OrthoDB" id="9804145at2"/>
<dbReference type="GO" id="GO:0005829">
    <property type="term" value="C:cytosol"/>
    <property type="evidence" value="ECO:0007669"/>
    <property type="project" value="TreeGrafter"/>
</dbReference>
<dbReference type="GO" id="GO:0003677">
    <property type="term" value="F:DNA binding"/>
    <property type="evidence" value="ECO:0007669"/>
    <property type="project" value="InterPro"/>
</dbReference>
<dbReference type="CDD" id="cd18785">
    <property type="entry name" value="SF2_C"/>
    <property type="match status" value="1"/>
</dbReference>
<dbReference type="InterPro" id="IPR006935">
    <property type="entry name" value="Helicase/UvrB_N"/>
</dbReference>
<keyword evidence="3" id="KW-0255">Endonuclease</keyword>
<keyword evidence="3" id="KW-0378">Hydrolase</keyword>
<feature type="domain" description="Helicase/UvrB N-terminal" evidence="1">
    <location>
        <begin position="8"/>
        <end position="259"/>
    </location>
</feature>
<protein>
    <submittedName>
        <fullName evidence="3">Type III restriction-modification system endonuclease</fullName>
    </submittedName>
</protein>
<dbReference type="Pfam" id="PF19778">
    <property type="entry name" value="RE_endonuc"/>
    <property type="match status" value="1"/>
</dbReference>
<dbReference type="Gene3D" id="3.40.50.300">
    <property type="entry name" value="P-loop containing nucleotide triphosphate hydrolases"/>
    <property type="match status" value="2"/>
</dbReference>
<dbReference type="Proteomes" id="UP000436284">
    <property type="component" value="Unassembled WGS sequence"/>
</dbReference>
<keyword evidence="4" id="KW-1185">Reference proteome</keyword>
<dbReference type="PANTHER" id="PTHR47396">
    <property type="entry name" value="TYPE I RESTRICTION ENZYME ECOKI R PROTEIN"/>
    <property type="match status" value="1"/>
</dbReference>
<dbReference type="PANTHER" id="PTHR47396:SF1">
    <property type="entry name" value="ATP-DEPENDENT HELICASE IRC3-RELATED"/>
    <property type="match status" value="1"/>
</dbReference>
<accession>A0A6N8TWD3</accession>
<sequence length="988" mass="115153">MIKLTQLDYQIESINSVVNVFKGVPLKRCENTSNPVFDLKDKFVEQTFKENILGIQKDNKIIDDNSTTTFEDYLEIDVKMETGTGKTYVYSRLMMELKKAYGFNKFIIIVPTTPIKEGVKSFIESDAFEEHYKSLNGMENYKIDFASLESQKYSKSNRKYPPVEVNSFSDGSAFAKNTIYSLLMGMGMLKTGKYSTLDRDDYDQLMLGDTHRPVEALANTNPIVIIDEPHKFSKNNKTFKYIEDNLNPLAIIRFGATFPSHDGKRDYNNLVYDLSSVEAFNKDLVKGVSLFNPVEEEWDNLKFTLMKIDKKNKLVKFRNENNKQLTELNTSDSLSKLDSRFSGIQVLEINKVDSENCIKLSNDKVLFLKDTIIPGVFSESYQELMLKKALDLHFDTEMKYFLNADPRYKALSLFFIDSVNSYRLEDDTDGYLRLKFQSLLKGKMKNIIKDFENKSEITARELEYIDFLNASLNDIRETNGGYFSKDNDTNDESIKEEVHKILRDKESLLSFKDKNQKWNTKRFIFSKWTLREGWDNPNIFTIAKLRSSGSDNSKIQEIGRGLRLPVDEFGQRAEPRKETFYLNYLVDQSENGFVEEIFEEINQENTHYKNIRSLIESVAKKLNISIGNLAGKLMLEGYIDEDYNIYPSKRKELYEKYPDFNVGVKDNKIVSGKAKSIKIRQKNFDKIKDVWFEINNNFMIDLNEIDNDILFEGIESSIDNSMFQEKTTHFQNKKLIFENGEGKIENSIVDSSYHYENKMPYGEFLKECSIMTNLHITLVHKAICNYYKNNNIEQMVFSNSSVNIFVQNFNEWFIRYFEDKYSFRKLVKKDKKTSLTDENGVIINEINQNDIGTKIDSLRPPEQYLYELTTYDSDLERDNIVYSTSKDISAYAKLPRRSIRVPLYFGGTTSPDFIYMLESEDSRTNIVIESKDVENSSSIRDIEKKKITASKKYFNLFSDDNEMHFSEQYNTLDINTLLKNLQNSKKRD</sequence>
<dbReference type="InterPro" id="IPR045572">
    <property type="entry name" value="RE_endonuc_C"/>
</dbReference>
<dbReference type="Pfam" id="PF04851">
    <property type="entry name" value="ResIII"/>
    <property type="match status" value="1"/>
</dbReference>
<proteinExistence type="predicted"/>
<reference evidence="3 4" key="1">
    <citation type="submission" date="2019-12" db="EMBL/GenBank/DDBJ databases">
        <title>Salinicoccus cyprini sp. nov., isolated from gastro-intestinal tract of mirror carp, Cyprinus carpio var. specularis, collected from Gobind Sagar Reservoir, Himachal Pradesh, India.</title>
        <authorList>
            <person name="Talwar C."/>
            <person name="Singh A.K."/>
            <person name="Lal R."/>
            <person name="Negi R.K."/>
        </authorList>
    </citation>
    <scope>NUCLEOTIDE SEQUENCE [LARGE SCALE GENOMIC DNA]</scope>
    <source>
        <strain evidence="3 4">J-82</strain>
    </source>
</reference>